<evidence type="ECO:0000313" key="4">
    <source>
        <dbReference type="Ensembl" id="ENSECRP00000030543.1"/>
    </source>
</evidence>
<dbReference type="InterPro" id="IPR001680">
    <property type="entry name" value="WD40_rpt"/>
</dbReference>
<feature type="coiled-coil region" evidence="2">
    <location>
        <begin position="872"/>
        <end position="899"/>
    </location>
</feature>
<proteinExistence type="predicted"/>
<keyword evidence="2" id="KW-0175">Coiled coil</keyword>
<dbReference type="Ensembl" id="ENSECRT00000031187.1">
    <property type="protein sequence ID" value="ENSECRP00000030543.1"/>
    <property type="gene ID" value="ENSECRG00000020691.1"/>
</dbReference>
<dbReference type="SMART" id="SM00320">
    <property type="entry name" value="WD40"/>
    <property type="match status" value="6"/>
</dbReference>
<dbReference type="Pfam" id="PF00400">
    <property type="entry name" value="WD40"/>
    <property type="match status" value="4"/>
</dbReference>
<keyword evidence="1" id="KW-0853">WD repeat</keyword>
<dbReference type="PROSITE" id="PS50082">
    <property type="entry name" value="WD_REPEATS_2"/>
    <property type="match status" value="2"/>
</dbReference>
<evidence type="ECO:0000256" key="3">
    <source>
        <dbReference type="SAM" id="MobiDB-lite"/>
    </source>
</evidence>
<dbReference type="PANTHER" id="PTHR19872">
    <property type="entry name" value="UBIQUITIN LIGASE SPECIFICITY FACTOR/HREP PROTEIN"/>
    <property type="match status" value="1"/>
</dbReference>
<sequence>MRYRSALITVVTTELKPRINNLQPRCPDGFCGTCEKCLLKQKLSATSEWFLRASEVSKRKFLTGIIWRCQPRKLLEKTSEVLQVTLGKDFTYSRSRINPGLPGDRGTFGSDRALDPNVLRKEILQTWDWFVQSTSWTKCNYILGLLLQCEVQLLHVIGNLVRLLLARERFAERRLKSGTCKALTPGRSLLIYKLLILCHTCWICRWSLICYSRVLNGGSVPAHRFVLILTGYLNKQSLSKCLHVSRHWRWLTEEVMKELLVPTKLFFVIMNLSAHSDDASRIIDFSGGKLVAFGSKERQVRFLDITSAKEVPPLIRGHAGSIRALLLCEQRGLVFSGSYDLSIRCWSLANGSCLKIFRGHMGTIHCLDLCGNRLVSGAKDCRVKSDNRKMKFKHQDPIRCVKIDETHVVSACKRGQIKVWHMETATLVKVMDGHRGAVTCLHFDKWHILSGGEDGYIMSWSTHPKYKKSLMTFRHPKEVLCLAFQYLRVISGCEDGKIRVFSFLTGECLRVIRANSRSSPVLSFIADENRLMINTKANILLFQFAPVAWDYTLKSVRELDSAGFLEEDWLKTVFLKKHPYPYVRAQRMRRVGTANRKIYQQEPEEHDGEGKSLSHHARSLSDAGMLCLISGHCYSVLYFFVSAEILPRTPVDKAPPTRSERLVMQRIKNRGPHHPPTTENILLTINAIHLSQKAEELSANMEINTQVRDAWGPTPMLDSVTSTPQKVTSASTSAKFPGFCWEVTKSQSQLVTRDVEVNLKKSPLSQQVKLNAPKSATTQFKTSPGTGDLGDSSLRKERPWTASAIGVQKVGNFSTTAQHTATLIPQVMTMTTGSVRRQAKVKPESASGERSKQLDPYRVASGFQLCTFRQNKEHKQNQLRQYEDAQKKAREDKTRESRKIWLTKLRGLPRDDFTREGKVAAPELGHGVYL</sequence>
<keyword evidence="5" id="KW-1185">Reference proteome</keyword>
<dbReference type="SUPFAM" id="SSF50978">
    <property type="entry name" value="WD40 repeat-like"/>
    <property type="match status" value="1"/>
</dbReference>
<dbReference type="InterPro" id="IPR015943">
    <property type="entry name" value="WD40/YVTN_repeat-like_dom_sf"/>
</dbReference>
<dbReference type="CDD" id="cd00200">
    <property type="entry name" value="WD40"/>
    <property type="match status" value="1"/>
</dbReference>
<dbReference type="InterPro" id="IPR051075">
    <property type="entry name" value="SCF_subunit_WD-repeat"/>
</dbReference>
<feature type="compositionally biased region" description="Polar residues" evidence="3">
    <location>
        <begin position="773"/>
        <end position="785"/>
    </location>
</feature>
<name>A0A8C4TCF2_ERPCA</name>
<dbReference type="GeneTree" id="ENSGT00940000158003"/>
<evidence type="ECO:0000256" key="1">
    <source>
        <dbReference type="PROSITE-ProRule" id="PRU00221"/>
    </source>
</evidence>
<reference evidence="4" key="1">
    <citation type="submission" date="2021-06" db="EMBL/GenBank/DDBJ databases">
        <authorList>
            <consortium name="Wellcome Sanger Institute Data Sharing"/>
        </authorList>
    </citation>
    <scope>NUCLEOTIDE SEQUENCE [LARGE SCALE GENOMIC DNA]</scope>
</reference>
<feature type="repeat" description="WD" evidence="1">
    <location>
        <begin position="315"/>
        <end position="356"/>
    </location>
</feature>
<feature type="repeat" description="WD" evidence="1">
    <location>
        <begin position="431"/>
        <end position="461"/>
    </location>
</feature>
<feature type="region of interest" description="Disordered" evidence="3">
    <location>
        <begin position="773"/>
        <end position="794"/>
    </location>
</feature>
<organism evidence="4 5">
    <name type="scientific">Erpetoichthys calabaricus</name>
    <name type="common">Rope fish</name>
    <name type="synonym">Calamoichthys calabaricus</name>
    <dbReference type="NCBI Taxonomy" id="27687"/>
    <lineage>
        <taxon>Eukaryota</taxon>
        <taxon>Metazoa</taxon>
        <taxon>Chordata</taxon>
        <taxon>Craniata</taxon>
        <taxon>Vertebrata</taxon>
        <taxon>Euteleostomi</taxon>
        <taxon>Actinopterygii</taxon>
        <taxon>Polypteriformes</taxon>
        <taxon>Polypteridae</taxon>
        <taxon>Erpetoichthys</taxon>
    </lineage>
</organism>
<dbReference type="AlphaFoldDB" id="A0A8C4TCF2"/>
<dbReference type="PANTHER" id="PTHR19872:SF7">
    <property type="entry name" value="F-BOX AND WD REPEAT DOMAIN CONTAINING PROTEIN 10B-RELATED"/>
    <property type="match status" value="1"/>
</dbReference>
<dbReference type="Proteomes" id="UP000694620">
    <property type="component" value="Chromosome 14"/>
</dbReference>
<evidence type="ECO:0000313" key="5">
    <source>
        <dbReference type="Proteomes" id="UP000694620"/>
    </source>
</evidence>
<accession>A0A8C4TCF2</accession>
<reference evidence="4" key="3">
    <citation type="submission" date="2025-09" db="UniProtKB">
        <authorList>
            <consortium name="Ensembl"/>
        </authorList>
    </citation>
    <scope>IDENTIFICATION</scope>
</reference>
<reference evidence="4" key="2">
    <citation type="submission" date="2025-08" db="UniProtKB">
        <authorList>
            <consortium name="Ensembl"/>
        </authorList>
    </citation>
    <scope>IDENTIFICATION</scope>
</reference>
<dbReference type="InterPro" id="IPR036322">
    <property type="entry name" value="WD40_repeat_dom_sf"/>
</dbReference>
<evidence type="ECO:0000256" key="2">
    <source>
        <dbReference type="SAM" id="Coils"/>
    </source>
</evidence>
<protein>
    <submittedName>
        <fullName evidence="4">F-box and WD repeat domain containing 10</fullName>
    </submittedName>
</protein>
<dbReference type="Gene3D" id="2.130.10.10">
    <property type="entry name" value="YVTN repeat-like/Quinoprotein amine dehydrogenase"/>
    <property type="match status" value="1"/>
</dbReference>